<organism evidence="1 2">
    <name type="scientific">Rhizobium rhizogenes (strain K84 / ATCC BAA-868)</name>
    <name type="common">Agrobacterium radiobacter</name>
    <dbReference type="NCBI Taxonomy" id="311403"/>
    <lineage>
        <taxon>Bacteria</taxon>
        <taxon>Pseudomonadati</taxon>
        <taxon>Pseudomonadota</taxon>
        <taxon>Alphaproteobacteria</taxon>
        <taxon>Hyphomicrobiales</taxon>
        <taxon>Rhizobiaceae</taxon>
        <taxon>Rhizobium/Agrobacterium group</taxon>
        <taxon>Rhizobium</taxon>
    </lineage>
</organism>
<evidence type="ECO:0000313" key="1">
    <source>
        <dbReference type="EMBL" id="ACM31357.1"/>
    </source>
</evidence>
<dbReference type="Proteomes" id="UP000001600">
    <property type="component" value="Plasmid pAtK84c"/>
</dbReference>
<gene>
    <name evidence="1" type="ordered locus">Arad_12373</name>
</gene>
<name>B9JQD8_RHIR8</name>
<dbReference type="HOGENOM" id="CLU_2839944_0_0_5"/>
<dbReference type="AlphaFoldDB" id="B9JQD8"/>
<protein>
    <submittedName>
        <fullName evidence="1">Uncharacterized protein</fullName>
    </submittedName>
</protein>
<keyword evidence="1" id="KW-0614">Plasmid</keyword>
<reference evidence="1 2" key="1">
    <citation type="journal article" date="2009" name="J. Bacteriol.">
        <title>Genome sequences of three Agrobacterium biovars help elucidate the evolution of multichromosome genomes in bacteria.</title>
        <authorList>
            <person name="Slater S.C."/>
            <person name="Goldman B.S."/>
            <person name="Goodner B."/>
            <person name="Setubal J.C."/>
            <person name="Farrand S.K."/>
            <person name="Nester E.W."/>
            <person name="Burr T.J."/>
            <person name="Banta L."/>
            <person name="Dickerman A.W."/>
            <person name="Paulsen I."/>
            <person name="Otten L."/>
            <person name="Suen G."/>
            <person name="Welch R."/>
            <person name="Almeida N.F."/>
            <person name="Arnold F."/>
            <person name="Burton O.T."/>
            <person name="Du Z."/>
            <person name="Ewing A."/>
            <person name="Godsy E."/>
            <person name="Heisel S."/>
            <person name="Houmiel K.L."/>
            <person name="Jhaveri J."/>
            <person name="Lu J."/>
            <person name="Miller N.M."/>
            <person name="Norton S."/>
            <person name="Chen Q."/>
            <person name="Phoolcharoen W."/>
            <person name="Ohlin V."/>
            <person name="Ondrusek D."/>
            <person name="Pride N."/>
            <person name="Stricklin S.L."/>
            <person name="Sun J."/>
            <person name="Wheeler C."/>
            <person name="Wilson L."/>
            <person name="Zhu H."/>
            <person name="Wood D.W."/>
        </authorList>
    </citation>
    <scope>NUCLEOTIDE SEQUENCE [LARGE SCALE GENOMIC DNA]</scope>
    <source>
        <strain evidence="2">K84 / ATCC BAA-868</strain>
        <plasmid evidence="1 2">pAtK84c</plasmid>
    </source>
</reference>
<proteinExistence type="predicted"/>
<dbReference type="KEGG" id="ara:Arad_12373"/>
<evidence type="ECO:0000313" key="2">
    <source>
        <dbReference type="Proteomes" id="UP000001600"/>
    </source>
</evidence>
<accession>B9JQD8</accession>
<geneLocation type="plasmid" evidence="1 2">
    <name>pAtK84c</name>
</geneLocation>
<sequence length="65" mass="7391">MRGSQSHVGVRTPEICPLLRRHSIANNIEDRNQSTPRSMHQGLSHAFLPWTLAQSPARVFPYLNI</sequence>
<dbReference type="EMBL" id="CP000631">
    <property type="protein sequence ID" value="ACM31357.1"/>
    <property type="molecule type" value="Genomic_DNA"/>
</dbReference>